<evidence type="ECO:0000313" key="3">
    <source>
        <dbReference type="EMBL" id="PPK49261.1"/>
    </source>
</evidence>
<dbReference type="InterPro" id="IPR015417">
    <property type="entry name" value="Gly_reductase_pB_sua/b"/>
</dbReference>
<feature type="active site" description="Schiff-base intermediate with substrate; via pyruvic acid" evidence="1">
    <location>
        <position position="242"/>
    </location>
</feature>
<dbReference type="RefSeq" id="WP_104409262.1">
    <property type="nucleotide sequence ID" value="NZ_PTIS01000002.1"/>
</dbReference>
<keyword evidence="1" id="KW-0704">Schiff base</keyword>
<dbReference type="PIRSF" id="PIRSF011588">
    <property type="entry name" value="Gly_sarc_betain_red_a/b"/>
    <property type="match status" value="1"/>
</dbReference>
<proteinExistence type="predicted"/>
<evidence type="ECO:0000313" key="4">
    <source>
        <dbReference type="Proteomes" id="UP000239863"/>
    </source>
</evidence>
<reference evidence="3 4" key="1">
    <citation type="submission" date="2018-02" db="EMBL/GenBank/DDBJ databases">
        <title>Genomic Encyclopedia of Archaeal and Bacterial Type Strains, Phase II (KMG-II): from individual species to whole genera.</title>
        <authorList>
            <person name="Goeker M."/>
        </authorList>
    </citation>
    <scope>NUCLEOTIDE SEQUENCE [LARGE SCALE GENOMIC DNA]</scope>
    <source>
        <strain evidence="3 4">DSM 15099</strain>
    </source>
</reference>
<sequence length="428" mass="46544">MRLEIGNIFIKDVQFGPETKVQNGVLYVNKEELLQEVSGDERIQSIDFDIARPGEEVRIIPVKDVIEPRVKVEGKGGIFPGFMSKVDTVGSGRTHVLKGAAVVTTGKIVGFQEGIIDMAGEGAKYTPFSKTNNLVIIVEPKEGVLQHDHEQAVRMVGFKAATYLGKAGKNVEPDEVKTFETLPLLEQVKQYPDLPKVIYVYMLQTQGLLHDTYVYGVDAKKIIPTFIYPTEVFDGAIVSGNCVSACDKNPTYVHLNQPIIEDLYSRHGKDYNFLGCVITNENVYLADKERSSNMTSKLVEFLGAEAVIISEEGFGNPDADLVMNCNKITEKGIKTVLVTDEYAGQDGSSQSLADSTPKGDAIVTGGNANEVITLPPMKRVIGHPEVANVIAGGYLGSLREDGSINAEIQVITGATSEVGFNYLTAKGY</sequence>
<feature type="modified residue" description="Pyruvic acid (Cys)" evidence="2">
    <location>
        <position position="242"/>
    </location>
</feature>
<dbReference type="GO" id="GO:0050485">
    <property type="term" value="F:oxidoreductase activity, acting on X-H and Y-H to form an X-Y bond, with a disulfide as acceptor"/>
    <property type="evidence" value="ECO:0007669"/>
    <property type="project" value="InterPro"/>
</dbReference>
<dbReference type="Pfam" id="PF09338">
    <property type="entry name" value="Gly_reductase"/>
    <property type="match status" value="1"/>
</dbReference>
<dbReference type="OrthoDB" id="5808629at2"/>
<organism evidence="3 4">
    <name type="scientific">Clostridium algidicarnis DSM 15099</name>
    <dbReference type="NCBI Taxonomy" id="1121295"/>
    <lineage>
        <taxon>Bacteria</taxon>
        <taxon>Bacillati</taxon>
        <taxon>Bacillota</taxon>
        <taxon>Clostridia</taxon>
        <taxon>Eubacteriales</taxon>
        <taxon>Clostridiaceae</taxon>
        <taxon>Clostridium</taxon>
    </lineage>
</organism>
<protein>
    <submittedName>
        <fullName evidence="3">Glycine reductase</fullName>
    </submittedName>
</protein>
<dbReference type="InterPro" id="IPR016585">
    <property type="entry name" value="Gly/sarc/bet_Rdtase_B_asu/bsu"/>
</dbReference>
<evidence type="ECO:0000256" key="2">
    <source>
        <dbReference type="PIRSR" id="PIRSR011588-51"/>
    </source>
</evidence>
<dbReference type="AlphaFoldDB" id="A0A2S6G0I0"/>
<dbReference type="EMBL" id="PTIS01000002">
    <property type="protein sequence ID" value="PPK49261.1"/>
    <property type="molecule type" value="Genomic_DNA"/>
</dbReference>
<accession>A0A2S6G0I0</accession>
<dbReference type="STRING" id="37659.GCA_000703125_01795"/>
<name>A0A2S6G0I0_9CLOT</name>
<keyword evidence="2" id="KW-0670">Pyruvate</keyword>
<dbReference type="Proteomes" id="UP000239863">
    <property type="component" value="Unassembled WGS sequence"/>
</dbReference>
<comment type="caution">
    <text evidence="3">The sequence shown here is derived from an EMBL/GenBank/DDBJ whole genome shotgun (WGS) entry which is preliminary data.</text>
</comment>
<evidence type="ECO:0000256" key="1">
    <source>
        <dbReference type="PIRSR" id="PIRSR011588-50"/>
    </source>
</evidence>
<gene>
    <name evidence="3" type="ORF">BD821_102178</name>
</gene>